<feature type="compositionally biased region" description="Basic residues" evidence="1">
    <location>
        <begin position="14"/>
        <end position="24"/>
    </location>
</feature>
<sequence>MYEKKHVLREFTGKPHRTDHHRHGLGADQTGYGRGHLHRPAGPGGDFAGGVRFKKSVVRGFFQSRSFKERNGYRGDRPNPASRRGNLQPEDRNRHRGTHGERLGGAVGGAAAALCH</sequence>
<dbReference type="AlphaFoldDB" id="A0A645ET17"/>
<evidence type="ECO:0000256" key="1">
    <source>
        <dbReference type="SAM" id="MobiDB-lite"/>
    </source>
</evidence>
<organism evidence="2">
    <name type="scientific">bioreactor metagenome</name>
    <dbReference type="NCBI Taxonomy" id="1076179"/>
    <lineage>
        <taxon>unclassified sequences</taxon>
        <taxon>metagenomes</taxon>
        <taxon>ecological metagenomes</taxon>
    </lineage>
</organism>
<feature type="compositionally biased region" description="Basic and acidic residues" evidence="1">
    <location>
        <begin position="1"/>
        <end position="13"/>
    </location>
</feature>
<gene>
    <name evidence="2" type="ORF">SDC9_152226</name>
</gene>
<protein>
    <submittedName>
        <fullName evidence="2">Uncharacterized protein</fullName>
    </submittedName>
</protein>
<accession>A0A645ET17</accession>
<proteinExistence type="predicted"/>
<dbReference type="EMBL" id="VSSQ01050894">
    <property type="protein sequence ID" value="MPN04977.1"/>
    <property type="molecule type" value="Genomic_DNA"/>
</dbReference>
<feature type="compositionally biased region" description="Basic and acidic residues" evidence="1">
    <location>
        <begin position="66"/>
        <end position="77"/>
    </location>
</feature>
<name>A0A645ET17_9ZZZZ</name>
<feature type="region of interest" description="Disordered" evidence="1">
    <location>
        <begin position="65"/>
        <end position="116"/>
    </location>
</feature>
<evidence type="ECO:0000313" key="2">
    <source>
        <dbReference type="EMBL" id="MPN04977.1"/>
    </source>
</evidence>
<feature type="compositionally biased region" description="Basic and acidic residues" evidence="1">
    <location>
        <begin position="89"/>
        <end position="102"/>
    </location>
</feature>
<reference evidence="2" key="1">
    <citation type="submission" date="2019-08" db="EMBL/GenBank/DDBJ databases">
        <authorList>
            <person name="Kucharzyk K."/>
            <person name="Murdoch R.W."/>
            <person name="Higgins S."/>
            <person name="Loffler F."/>
        </authorList>
    </citation>
    <scope>NUCLEOTIDE SEQUENCE</scope>
</reference>
<comment type="caution">
    <text evidence="2">The sequence shown here is derived from an EMBL/GenBank/DDBJ whole genome shotgun (WGS) entry which is preliminary data.</text>
</comment>
<feature type="region of interest" description="Disordered" evidence="1">
    <location>
        <begin position="1"/>
        <end position="49"/>
    </location>
</feature>